<evidence type="ECO:0000313" key="5">
    <source>
        <dbReference type="Proteomes" id="UP000224003"/>
    </source>
</evidence>
<dbReference type="InterPro" id="IPR020852">
    <property type="entry name" value="RNR_Ib_NrdI_bac"/>
</dbReference>
<evidence type="ECO:0000256" key="3">
    <source>
        <dbReference type="HAMAP-Rule" id="MF_00128"/>
    </source>
</evidence>
<accession>A0A9X6WGP3</accession>
<dbReference type="PANTHER" id="PTHR37297">
    <property type="entry name" value="PROTEIN NRDI"/>
    <property type="match status" value="1"/>
</dbReference>
<dbReference type="InterPro" id="IPR029039">
    <property type="entry name" value="Flavoprotein-like_sf"/>
</dbReference>
<dbReference type="AlphaFoldDB" id="A0A9X6WGP3"/>
<reference evidence="4 5" key="1">
    <citation type="submission" date="2017-09" db="EMBL/GenBank/DDBJ databases">
        <title>Large-scale bioinformatics analysis of Bacillus genomes uncovers conserved roles of natural products in bacterial physiology.</title>
        <authorList>
            <consortium name="Agbiome Team Llc"/>
            <person name="Bleich R.M."/>
            <person name="Grubbs K.J."/>
            <person name="Santa Maria K.C."/>
            <person name="Allen S.E."/>
            <person name="Farag S."/>
            <person name="Shank E.A."/>
            <person name="Bowers A."/>
        </authorList>
    </citation>
    <scope>NUCLEOTIDE SEQUENCE [LARGE SCALE GENOMIC DNA]</scope>
    <source>
        <strain evidence="4 5">AFS085496</strain>
    </source>
</reference>
<dbReference type="NCBIfam" id="TIGR00333">
    <property type="entry name" value="nrdI"/>
    <property type="match status" value="1"/>
</dbReference>
<dbReference type="HAMAP" id="MF_00128">
    <property type="entry name" value="NrdI"/>
    <property type="match status" value="1"/>
</dbReference>
<evidence type="ECO:0000256" key="2">
    <source>
        <dbReference type="ARBA" id="ARBA00009942"/>
    </source>
</evidence>
<gene>
    <name evidence="3" type="primary">nrdI</name>
    <name evidence="4" type="ORF">COJ15_32825</name>
</gene>
<name>A0A9X6WGP3_BACTU</name>
<proteinExistence type="inferred from homology"/>
<organism evidence="4 5">
    <name type="scientific">Bacillus thuringiensis</name>
    <dbReference type="NCBI Taxonomy" id="1428"/>
    <lineage>
        <taxon>Bacteria</taxon>
        <taxon>Bacillati</taxon>
        <taxon>Bacillota</taxon>
        <taxon>Bacilli</taxon>
        <taxon>Bacillales</taxon>
        <taxon>Bacillaceae</taxon>
        <taxon>Bacillus</taxon>
        <taxon>Bacillus cereus group</taxon>
    </lineage>
</organism>
<dbReference type="Gene3D" id="3.40.50.360">
    <property type="match status" value="1"/>
</dbReference>
<dbReference type="Pfam" id="PF07972">
    <property type="entry name" value="Flavodoxin_NdrI"/>
    <property type="match status" value="1"/>
</dbReference>
<sequence length="121" mass="13487">MLIVFDSKTGNVERFVQKVEMESLKIESGLIIPEPFVLITYTTGFGQVPPSVAEFLKENHHNMQGVAASGNRNWGQNFGKSADIISDLYNVPVIGKFEMFGTKNDVHNFIEGVMELETCFA</sequence>
<dbReference type="InterPro" id="IPR004465">
    <property type="entry name" value="RNR_NrdI"/>
</dbReference>
<evidence type="ECO:0000256" key="1">
    <source>
        <dbReference type="ARBA" id="ARBA00003999"/>
    </source>
</evidence>
<comment type="function">
    <text evidence="1 3">Probably involved in ribonucleotide reductase function.</text>
</comment>
<dbReference type="PIRSF" id="PIRSF005087">
    <property type="entry name" value="NrdI"/>
    <property type="match status" value="1"/>
</dbReference>
<dbReference type="PANTHER" id="PTHR37297:SF1">
    <property type="entry name" value="PROTEIN NRDI"/>
    <property type="match status" value="1"/>
</dbReference>
<protein>
    <recommendedName>
        <fullName evidence="3">Protein NrdI</fullName>
    </recommendedName>
</protein>
<dbReference type="SUPFAM" id="SSF52218">
    <property type="entry name" value="Flavoproteins"/>
    <property type="match status" value="1"/>
</dbReference>
<dbReference type="EMBL" id="NUVX01000081">
    <property type="protein sequence ID" value="PFJ29050.1"/>
    <property type="molecule type" value="Genomic_DNA"/>
</dbReference>
<comment type="similarity">
    <text evidence="2 3">Belongs to the NrdI family.</text>
</comment>
<evidence type="ECO:0000313" key="4">
    <source>
        <dbReference type="EMBL" id="PFJ29050.1"/>
    </source>
</evidence>
<comment type="caution">
    <text evidence="4">The sequence shown here is derived from an EMBL/GenBank/DDBJ whole genome shotgun (WGS) entry which is preliminary data.</text>
</comment>
<dbReference type="Proteomes" id="UP000224003">
    <property type="component" value="Unassembled WGS sequence"/>
</dbReference>
<dbReference type="GO" id="GO:0010181">
    <property type="term" value="F:FMN binding"/>
    <property type="evidence" value="ECO:0007669"/>
    <property type="project" value="InterPro"/>
</dbReference>
<dbReference type="RefSeq" id="WP_098007525.1">
    <property type="nucleotide sequence ID" value="NZ_JAOTPD010000002.1"/>
</dbReference>